<organism evidence="2 3">
    <name type="scientific">Kyrpidia spormannii</name>
    <dbReference type="NCBI Taxonomy" id="2055160"/>
    <lineage>
        <taxon>Bacteria</taxon>
        <taxon>Bacillati</taxon>
        <taxon>Bacillota</taxon>
        <taxon>Bacilli</taxon>
        <taxon>Bacillales</taxon>
        <taxon>Alicyclobacillaceae</taxon>
        <taxon>Kyrpidia</taxon>
    </lineage>
</organism>
<evidence type="ECO:0000313" key="2">
    <source>
        <dbReference type="EMBL" id="CAB3395642.1"/>
    </source>
</evidence>
<dbReference type="Proteomes" id="UP000502196">
    <property type="component" value="Chromosome"/>
</dbReference>
<dbReference type="SUPFAM" id="SSF75304">
    <property type="entry name" value="Amidase signature (AS) enzymes"/>
    <property type="match status" value="1"/>
</dbReference>
<protein>
    <submittedName>
        <fullName evidence="2">Uncharacterized protein</fullName>
    </submittedName>
</protein>
<dbReference type="Gene3D" id="3.90.1300.10">
    <property type="entry name" value="Amidase signature (AS) domain"/>
    <property type="match status" value="1"/>
</dbReference>
<evidence type="ECO:0000256" key="1">
    <source>
        <dbReference type="SAM" id="MobiDB-lite"/>
    </source>
</evidence>
<dbReference type="RefSeq" id="WP_170086350.1">
    <property type="nucleotide sequence ID" value="NZ_CP047972.1"/>
</dbReference>
<dbReference type="InterPro" id="IPR036928">
    <property type="entry name" value="AS_sf"/>
</dbReference>
<feature type="region of interest" description="Disordered" evidence="1">
    <location>
        <begin position="80"/>
        <end position="106"/>
    </location>
</feature>
<reference evidence="2 3" key="1">
    <citation type="submission" date="2020-04" db="EMBL/GenBank/DDBJ databases">
        <authorList>
            <person name="Hogendoorn C."/>
        </authorList>
    </citation>
    <scope>NUCLEOTIDE SEQUENCE [LARGE SCALE GENOMIC DNA]</scope>
    <source>
        <strain evidence="2">COOX1</strain>
    </source>
</reference>
<dbReference type="AlphaFoldDB" id="A0A6F9EFD5"/>
<sequence>MTDYMTVLEMLSALERGTMTREELATRVWERLDVLEPKVQAFLYVDPEAADRIADPPGSGPLSGIPVGVKDMIDVAGSRRPGVPAPITGCRPRTPHAWPSFGKPGR</sequence>
<proteinExistence type="predicted"/>
<gene>
    <name evidence="2" type="ORF">COOX1_3013</name>
</gene>
<accession>A0A6F9EFD5</accession>
<name>A0A6F9EFD5_9BACL</name>
<evidence type="ECO:0000313" key="3">
    <source>
        <dbReference type="Proteomes" id="UP000502196"/>
    </source>
</evidence>
<dbReference type="EMBL" id="LR792683">
    <property type="protein sequence ID" value="CAB3395642.1"/>
    <property type="molecule type" value="Genomic_DNA"/>
</dbReference>